<dbReference type="Proteomes" id="UP001157418">
    <property type="component" value="Unassembled WGS sequence"/>
</dbReference>
<comment type="caution">
    <text evidence="2">The sequence shown here is derived from an EMBL/GenBank/DDBJ whole genome shotgun (WGS) entry which is preliminary data.</text>
</comment>
<protein>
    <submittedName>
        <fullName evidence="2">Uncharacterized protein</fullName>
    </submittedName>
</protein>
<evidence type="ECO:0000256" key="1">
    <source>
        <dbReference type="SAM" id="MobiDB-lite"/>
    </source>
</evidence>
<evidence type="ECO:0000313" key="3">
    <source>
        <dbReference type="Proteomes" id="UP001157418"/>
    </source>
</evidence>
<accession>A0AAU9P6R9</accession>
<reference evidence="2 3" key="1">
    <citation type="submission" date="2022-01" db="EMBL/GenBank/DDBJ databases">
        <authorList>
            <person name="Xiong W."/>
            <person name="Schranz E."/>
        </authorList>
    </citation>
    <scope>NUCLEOTIDE SEQUENCE [LARGE SCALE GENOMIC DNA]</scope>
</reference>
<feature type="compositionally biased region" description="Low complexity" evidence="1">
    <location>
        <begin position="35"/>
        <end position="44"/>
    </location>
</feature>
<dbReference type="EMBL" id="CAKMRJ010005523">
    <property type="protein sequence ID" value="CAH1445698.1"/>
    <property type="molecule type" value="Genomic_DNA"/>
</dbReference>
<proteinExistence type="predicted"/>
<evidence type="ECO:0000313" key="2">
    <source>
        <dbReference type="EMBL" id="CAH1445698.1"/>
    </source>
</evidence>
<feature type="region of interest" description="Disordered" evidence="1">
    <location>
        <begin position="1"/>
        <end position="44"/>
    </location>
</feature>
<organism evidence="2 3">
    <name type="scientific">Lactuca virosa</name>
    <dbReference type="NCBI Taxonomy" id="75947"/>
    <lineage>
        <taxon>Eukaryota</taxon>
        <taxon>Viridiplantae</taxon>
        <taxon>Streptophyta</taxon>
        <taxon>Embryophyta</taxon>
        <taxon>Tracheophyta</taxon>
        <taxon>Spermatophyta</taxon>
        <taxon>Magnoliopsida</taxon>
        <taxon>eudicotyledons</taxon>
        <taxon>Gunneridae</taxon>
        <taxon>Pentapetalae</taxon>
        <taxon>asterids</taxon>
        <taxon>campanulids</taxon>
        <taxon>Asterales</taxon>
        <taxon>Asteraceae</taxon>
        <taxon>Cichorioideae</taxon>
        <taxon>Cichorieae</taxon>
        <taxon>Lactucinae</taxon>
        <taxon>Lactuca</taxon>
    </lineage>
</organism>
<gene>
    <name evidence="2" type="ORF">LVIROSA_LOCUS31444</name>
</gene>
<keyword evidence="3" id="KW-1185">Reference proteome</keyword>
<feature type="compositionally biased region" description="Low complexity" evidence="1">
    <location>
        <begin position="13"/>
        <end position="23"/>
    </location>
</feature>
<dbReference type="AlphaFoldDB" id="A0AAU9P6R9"/>
<sequence>MPASKTTHPLQIVSSVSDSPPTSDHVERQSPPPSSTSLKSTPTTTSNAWLQQDCSFSFIPPLLLPLRLRSLWSWWFEFCFLAGNLQVPEVGSDKIAPFPSSHLFSYLSYLQSSAPSLRN</sequence>
<name>A0AAU9P6R9_9ASTR</name>